<reference evidence="7" key="1">
    <citation type="submission" date="2017-02" db="UniProtKB">
        <authorList>
            <consortium name="WormBaseParasite"/>
        </authorList>
    </citation>
    <scope>IDENTIFICATION</scope>
</reference>
<evidence type="ECO:0000256" key="3">
    <source>
        <dbReference type="SAM" id="MobiDB-lite"/>
    </source>
</evidence>
<evidence type="ECO:0000256" key="1">
    <source>
        <dbReference type="ARBA" id="ARBA00023054"/>
    </source>
</evidence>
<evidence type="ECO:0000313" key="6">
    <source>
        <dbReference type="Proteomes" id="UP000278807"/>
    </source>
</evidence>
<dbReference type="Proteomes" id="UP000278807">
    <property type="component" value="Unassembled WGS sequence"/>
</dbReference>
<dbReference type="PANTHER" id="PTHR22741:SF10">
    <property type="entry name" value="COILED-COIL DOMAIN-CONTAINING PROTEIN CG32809"/>
    <property type="match status" value="1"/>
</dbReference>
<dbReference type="PANTHER" id="PTHR22741">
    <property type="entry name" value="P140CAP/SNIP-RELATED"/>
    <property type="match status" value="1"/>
</dbReference>
<keyword evidence="1 2" id="KW-0175">Coiled coil</keyword>
<feature type="coiled-coil region" evidence="2">
    <location>
        <begin position="32"/>
        <end position="59"/>
    </location>
</feature>
<dbReference type="OrthoDB" id="6022652at2759"/>
<dbReference type="InterPro" id="IPR051825">
    <property type="entry name" value="SRCIN1"/>
</dbReference>
<reference evidence="5 6" key="2">
    <citation type="submission" date="2018-11" db="EMBL/GenBank/DDBJ databases">
        <authorList>
            <consortium name="Pathogen Informatics"/>
        </authorList>
    </citation>
    <scope>NUCLEOTIDE SEQUENCE [LARGE SCALE GENOMIC DNA]</scope>
</reference>
<evidence type="ECO:0000313" key="5">
    <source>
        <dbReference type="EMBL" id="VDO01243.1"/>
    </source>
</evidence>
<keyword evidence="6" id="KW-1185">Reference proteome</keyword>
<evidence type="ECO:0000313" key="7">
    <source>
        <dbReference type="WBParaSite" id="HNAJ_0000538501-mRNA-1"/>
    </source>
</evidence>
<evidence type="ECO:0000259" key="4">
    <source>
        <dbReference type="Pfam" id="PF03915"/>
    </source>
</evidence>
<proteinExistence type="predicted"/>
<feature type="compositionally biased region" description="Polar residues" evidence="3">
    <location>
        <begin position="1"/>
        <end position="13"/>
    </location>
</feature>
<dbReference type="AlphaFoldDB" id="A0A0R3TE96"/>
<dbReference type="GO" id="GO:0005737">
    <property type="term" value="C:cytoplasm"/>
    <property type="evidence" value="ECO:0007669"/>
    <property type="project" value="TreeGrafter"/>
</dbReference>
<sequence>KNNDSNHCSNSQEHISHFAAPLSPDSSKRHRLLSAHKELKELRLDLQSLRETHAANTRQMQSLSNSVVKEISELLTTAQPKGATPLRTVQLLLDNQIDDYKMGYEEIEAWLADLDACIEEMRIDALNRRCRVSVAEVEAYALHLSRLSQRLASFKGQIPEICNASNLLSLVIEAEIKLQN</sequence>
<dbReference type="Gene3D" id="1.20.58.1540">
    <property type="entry name" value="Actin interacting protein 3, C-terminal domain"/>
    <property type="match status" value="1"/>
</dbReference>
<name>A0A0R3TE96_RODNA</name>
<dbReference type="InterPro" id="IPR022782">
    <property type="entry name" value="AIP3-like_C"/>
</dbReference>
<accession>A0A0R3TE96</accession>
<dbReference type="EMBL" id="UZAE01004532">
    <property type="protein sequence ID" value="VDO01243.1"/>
    <property type="molecule type" value="Genomic_DNA"/>
</dbReference>
<protein>
    <submittedName>
        <fullName evidence="7">AIP3 domain-containing protein</fullName>
    </submittedName>
</protein>
<gene>
    <name evidence="5" type="ORF">HNAJ_LOCUS5383</name>
</gene>
<dbReference type="STRING" id="102285.A0A0R3TE96"/>
<feature type="region of interest" description="Disordered" evidence="3">
    <location>
        <begin position="1"/>
        <end position="27"/>
    </location>
</feature>
<evidence type="ECO:0000256" key="2">
    <source>
        <dbReference type="SAM" id="Coils"/>
    </source>
</evidence>
<organism evidence="7">
    <name type="scientific">Rodentolepis nana</name>
    <name type="common">Dwarf tapeworm</name>
    <name type="synonym">Hymenolepis nana</name>
    <dbReference type="NCBI Taxonomy" id="102285"/>
    <lineage>
        <taxon>Eukaryota</taxon>
        <taxon>Metazoa</taxon>
        <taxon>Spiralia</taxon>
        <taxon>Lophotrochozoa</taxon>
        <taxon>Platyhelminthes</taxon>
        <taxon>Cestoda</taxon>
        <taxon>Eucestoda</taxon>
        <taxon>Cyclophyllidea</taxon>
        <taxon>Hymenolepididae</taxon>
        <taxon>Rodentolepis</taxon>
    </lineage>
</organism>
<dbReference type="WBParaSite" id="HNAJ_0000538501-mRNA-1">
    <property type="protein sequence ID" value="HNAJ_0000538501-mRNA-1"/>
    <property type="gene ID" value="HNAJ_0000538501"/>
</dbReference>
<feature type="domain" description="Actin interacting protein 3-like C-terminal" evidence="4">
    <location>
        <begin position="20"/>
        <end position="158"/>
    </location>
</feature>
<dbReference type="Pfam" id="PF03915">
    <property type="entry name" value="AIP3"/>
    <property type="match status" value="1"/>
</dbReference>